<feature type="compositionally biased region" description="Low complexity" evidence="1">
    <location>
        <begin position="257"/>
        <end position="267"/>
    </location>
</feature>
<organism evidence="2 3">
    <name type="scientific">Amnibacterium kyonggiense</name>
    <dbReference type="NCBI Taxonomy" id="595671"/>
    <lineage>
        <taxon>Bacteria</taxon>
        <taxon>Bacillati</taxon>
        <taxon>Actinomycetota</taxon>
        <taxon>Actinomycetes</taxon>
        <taxon>Micrococcales</taxon>
        <taxon>Microbacteriaceae</taxon>
        <taxon>Amnibacterium</taxon>
    </lineage>
</organism>
<evidence type="ECO:0000313" key="2">
    <source>
        <dbReference type="EMBL" id="TDS75958.1"/>
    </source>
</evidence>
<sequence length="285" mass="29387">MLRIDPAAPPLWRTPDSLQFGHDPALAVLEDVPPGAEQVLHALTVGVGRRRLEAVADEAGLDDLDGLLRRIRPALVPGALETPPLRIALDGPPDLTGLIRHWFGPEEDAAPDVAVVVAHHLVPPAATVRRLAADLPHVALVFGDQAAVVGPAVVPGATPCLRCAEEHRLDDPAWRAIAAQLLRRGPARTSRSIRVRLAACGVLGEALDRMRDGGPTGLEGVAVRIAADGAISRVPRPWHERCSCRSPAAAGPPDPAPTGSGTAAAPPAAAPPSAPTTPAAGPAPA</sequence>
<proteinExistence type="predicted"/>
<dbReference type="Gene3D" id="3.40.50.720">
    <property type="entry name" value="NAD(P)-binding Rossmann-like Domain"/>
    <property type="match status" value="1"/>
</dbReference>
<keyword evidence="3" id="KW-1185">Reference proteome</keyword>
<dbReference type="AlphaFoldDB" id="A0A4V3EAL9"/>
<protein>
    <recommendedName>
        <fullName evidence="4">Bacteriocin biosynthesis cyclodehydratase domain-containing protein</fullName>
    </recommendedName>
</protein>
<evidence type="ECO:0000256" key="1">
    <source>
        <dbReference type="SAM" id="MobiDB-lite"/>
    </source>
</evidence>
<comment type="caution">
    <text evidence="2">The sequence shown here is derived from an EMBL/GenBank/DDBJ whole genome shotgun (WGS) entry which is preliminary data.</text>
</comment>
<accession>A0A4V3EAL9</accession>
<evidence type="ECO:0000313" key="3">
    <source>
        <dbReference type="Proteomes" id="UP000295344"/>
    </source>
</evidence>
<feature type="region of interest" description="Disordered" evidence="1">
    <location>
        <begin position="241"/>
        <end position="285"/>
    </location>
</feature>
<feature type="compositionally biased region" description="Pro residues" evidence="1">
    <location>
        <begin position="268"/>
        <end position="285"/>
    </location>
</feature>
<dbReference type="Proteomes" id="UP000295344">
    <property type="component" value="Unassembled WGS sequence"/>
</dbReference>
<evidence type="ECO:0008006" key="4">
    <source>
        <dbReference type="Google" id="ProtNLM"/>
    </source>
</evidence>
<dbReference type="EMBL" id="SOAM01000003">
    <property type="protein sequence ID" value="TDS75958.1"/>
    <property type="molecule type" value="Genomic_DNA"/>
</dbReference>
<reference evidence="2 3" key="1">
    <citation type="submission" date="2019-03" db="EMBL/GenBank/DDBJ databases">
        <title>Genomic Encyclopedia of Archaeal and Bacterial Type Strains, Phase II (KMG-II): from individual species to whole genera.</title>
        <authorList>
            <person name="Goeker M."/>
        </authorList>
    </citation>
    <scope>NUCLEOTIDE SEQUENCE [LARGE SCALE GENOMIC DNA]</scope>
    <source>
        <strain evidence="2 3">DSM 24782</strain>
    </source>
</reference>
<gene>
    <name evidence="2" type="ORF">CLV52_3072</name>
</gene>
<name>A0A4V3EAL9_9MICO</name>